<dbReference type="AlphaFoldDB" id="A0A7S2NF68"/>
<evidence type="ECO:0000313" key="1">
    <source>
        <dbReference type="EMBL" id="CAD9536307.1"/>
    </source>
</evidence>
<dbReference type="EMBL" id="HBGU01073164">
    <property type="protein sequence ID" value="CAD9536307.1"/>
    <property type="molecule type" value="Transcribed_RNA"/>
</dbReference>
<accession>A0A7S2NF68</accession>
<protein>
    <submittedName>
        <fullName evidence="1">Uncharacterized protein</fullName>
    </submittedName>
</protein>
<gene>
    <name evidence="1" type="ORF">CBRE1094_LOCUS39835</name>
</gene>
<name>A0A7S2NF68_9EUKA</name>
<feature type="non-terminal residue" evidence="1">
    <location>
        <position position="108"/>
    </location>
</feature>
<organism evidence="1">
    <name type="scientific">Haptolina brevifila</name>
    <dbReference type="NCBI Taxonomy" id="156173"/>
    <lineage>
        <taxon>Eukaryota</taxon>
        <taxon>Haptista</taxon>
        <taxon>Haptophyta</taxon>
        <taxon>Prymnesiophyceae</taxon>
        <taxon>Prymnesiales</taxon>
        <taxon>Prymnesiaceae</taxon>
        <taxon>Haptolina</taxon>
    </lineage>
</organism>
<sequence>MSASCAAETRSYSATTSPWAATTSQWAATFGSEGRLQGCARLSHALGQWKERAWQMKRCLARISLCIIMQGRDFVGCGSSLLVRLLAGNVGSFVGHDGDWLAARWAAA</sequence>
<reference evidence="1" key="1">
    <citation type="submission" date="2021-01" db="EMBL/GenBank/DDBJ databases">
        <authorList>
            <person name="Corre E."/>
            <person name="Pelletier E."/>
            <person name="Niang G."/>
            <person name="Scheremetjew M."/>
            <person name="Finn R."/>
            <person name="Kale V."/>
            <person name="Holt S."/>
            <person name="Cochrane G."/>
            <person name="Meng A."/>
            <person name="Brown T."/>
            <person name="Cohen L."/>
        </authorList>
    </citation>
    <scope>NUCLEOTIDE SEQUENCE</scope>
    <source>
        <strain evidence="1">UTEX LB 985</strain>
    </source>
</reference>
<proteinExistence type="predicted"/>